<dbReference type="Gene3D" id="3.30.750.24">
    <property type="entry name" value="STAS domain"/>
    <property type="match status" value="1"/>
</dbReference>
<reference evidence="2" key="1">
    <citation type="submission" date="2010-04" db="EMBL/GenBank/DDBJ databases">
        <title>Complete genome sequence of Nitrosococcus halophilus Nc4, a salt-adapted, aerobic obligate ammonia-oxidizing sulfur purple bacterium.</title>
        <authorList>
            <consortium name="US DOE Joint Genome Institute"/>
            <person name="Campbell M.A."/>
            <person name="Malfatti S.A."/>
            <person name="Chain P.S.G."/>
            <person name="Heidelberg J.F."/>
            <person name="Ward B.B."/>
            <person name="Klotz M.G."/>
        </authorList>
    </citation>
    <scope>NUCLEOTIDE SEQUENCE [LARGE SCALE GENOMIC DNA]</scope>
    <source>
        <strain evidence="2">Nc4</strain>
    </source>
</reference>
<protein>
    <recommendedName>
        <fullName evidence="3">STAS domain-containing protein</fullName>
    </recommendedName>
</protein>
<gene>
    <name evidence="1" type="ordered locus">Nhal_0514</name>
</gene>
<dbReference type="Proteomes" id="UP000001844">
    <property type="component" value="Chromosome"/>
</dbReference>
<evidence type="ECO:0000313" key="2">
    <source>
        <dbReference type="Proteomes" id="UP000001844"/>
    </source>
</evidence>
<dbReference type="HOGENOM" id="CLU_167547_0_0_6"/>
<evidence type="ECO:0000313" key="1">
    <source>
        <dbReference type="EMBL" id="ADE13698.1"/>
    </source>
</evidence>
<accession>D5BW48</accession>
<dbReference type="AlphaFoldDB" id="D5BW48"/>
<dbReference type="RefSeq" id="WP_013031593.1">
    <property type="nucleotide sequence ID" value="NC_013960.1"/>
</dbReference>
<dbReference type="SUPFAM" id="SSF52091">
    <property type="entry name" value="SpoIIaa-like"/>
    <property type="match status" value="1"/>
</dbReference>
<dbReference type="eggNOG" id="COG1366">
    <property type="taxonomic scope" value="Bacteria"/>
</dbReference>
<organism evidence="1 2">
    <name type="scientific">Nitrosococcus halophilus (strain Nc4)</name>
    <dbReference type="NCBI Taxonomy" id="472759"/>
    <lineage>
        <taxon>Bacteria</taxon>
        <taxon>Pseudomonadati</taxon>
        <taxon>Pseudomonadota</taxon>
        <taxon>Gammaproteobacteria</taxon>
        <taxon>Chromatiales</taxon>
        <taxon>Chromatiaceae</taxon>
        <taxon>Nitrosococcus</taxon>
    </lineage>
</organism>
<keyword evidence="2" id="KW-1185">Reference proteome</keyword>
<name>D5BW48_NITHN</name>
<dbReference type="OrthoDB" id="278639at2"/>
<dbReference type="KEGG" id="nhl:Nhal_0514"/>
<sequence length="103" mass="11758">MSVAATTPTKTHTIVLTIRDTLDFTMSQDSWEVSTQGQKINFVVDLANMESIKDSGYDLLWMLKECADREQADISIIHCTPCLHKELCELGLDQYFRIDETQD</sequence>
<evidence type="ECO:0008006" key="3">
    <source>
        <dbReference type="Google" id="ProtNLM"/>
    </source>
</evidence>
<dbReference type="InterPro" id="IPR036513">
    <property type="entry name" value="STAS_dom_sf"/>
</dbReference>
<dbReference type="EMBL" id="CP001798">
    <property type="protein sequence ID" value="ADE13698.1"/>
    <property type="molecule type" value="Genomic_DNA"/>
</dbReference>
<proteinExistence type="predicted"/>